<keyword evidence="2" id="KW-1185">Reference proteome</keyword>
<dbReference type="EMBL" id="JAEQNE010000002">
    <property type="protein sequence ID" value="MBL0392006.1"/>
    <property type="molecule type" value="Genomic_DNA"/>
</dbReference>
<reference evidence="1 2" key="1">
    <citation type="journal article" date="2017" name="Int. J. Syst. Evol. Microbiol.">
        <title>Ramlibacter monticola sp. nov., isolated from forest soil.</title>
        <authorList>
            <person name="Chaudhary D.K."/>
            <person name="Kim J."/>
        </authorList>
    </citation>
    <scope>NUCLEOTIDE SEQUENCE [LARGE SCALE GENOMIC DNA]</scope>
    <source>
        <strain evidence="1 2">KACC 19175</strain>
    </source>
</reference>
<dbReference type="Proteomes" id="UP000599109">
    <property type="component" value="Unassembled WGS sequence"/>
</dbReference>
<comment type="caution">
    <text evidence="1">The sequence shown here is derived from an EMBL/GenBank/DDBJ whole genome shotgun (WGS) entry which is preliminary data.</text>
</comment>
<protein>
    <submittedName>
        <fullName evidence="1">Uncharacterized protein</fullName>
    </submittedName>
</protein>
<dbReference type="RefSeq" id="WP_201674594.1">
    <property type="nucleotide sequence ID" value="NZ_JAEQNE010000002.1"/>
</dbReference>
<evidence type="ECO:0000313" key="1">
    <source>
        <dbReference type="EMBL" id="MBL0392006.1"/>
    </source>
</evidence>
<evidence type="ECO:0000313" key="2">
    <source>
        <dbReference type="Proteomes" id="UP000599109"/>
    </source>
</evidence>
<dbReference type="AlphaFoldDB" id="A0A936Z1F2"/>
<accession>A0A936Z1F2</accession>
<organism evidence="1 2">
    <name type="scientific">Ramlibacter monticola</name>
    <dbReference type="NCBI Taxonomy" id="1926872"/>
    <lineage>
        <taxon>Bacteria</taxon>
        <taxon>Pseudomonadati</taxon>
        <taxon>Pseudomonadota</taxon>
        <taxon>Betaproteobacteria</taxon>
        <taxon>Burkholderiales</taxon>
        <taxon>Comamonadaceae</taxon>
        <taxon>Ramlibacter</taxon>
    </lineage>
</organism>
<sequence length="86" mass="9559">MVPFTVRQPDPLARPVSSTERFTNSCAECRKLIALQLEAREQLERALLQSPESPTVAILRDKVRKLAASTESEFMKAMAALSPSRS</sequence>
<name>A0A936Z1F2_9BURK</name>
<proteinExistence type="predicted"/>
<gene>
    <name evidence="1" type="ORF">JJ685_12770</name>
</gene>